<dbReference type="AlphaFoldDB" id="K0RH57"/>
<evidence type="ECO:0000313" key="3">
    <source>
        <dbReference type="Proteomes" id="UP000266841"/>
    </source>
</evidence>
<keyword evidence="3" id="KW-1185">Reference proteome</keyword>
<gene>
    <name evidence="2" type="ORF">THAOC_33016</name>
</gene>
<evidence type="ECO:0000256" key="1">
    <source>
        <dbReference type="SAM" id="MobiDB-lite"/>
    </source>
</evidence>
<protein>
    <submittedName>
        <fullName evidence="2">Uncharacterized protein</fullName>
    </submittedName>
</protein>
<name>K0RH57_THAOC</name>
<feature type="region of interest" description="Disordered" evidence="1">
    <location>
        <begin position="168"/>
        <end position="248"/>
    </location>
</feature>
<sequence>RPRPLPDVVGDLRQVPLAEHVVVDELLRDDERVLAVVVPDLELPDAARGDLHLDVEDVVVPRPVDRAGVLVRAGDLADLDPGPGRLGPLRGDRDAGLVEDLDLPLGPAAGERVHLPLGQLRDLLGGRTGGAGGSRLRHGFLEAGDRLGRREPRRVPGEDPDVAVVARRDEVRAPRRADGRHPPDAARVAQRLDGPSRSRDVPDDDVPVLGTGRHGLRLRASHDADREEHGTVGSGTRERRDGVARLGRPDPHGAVVAARVHRVSVGVVRHVSDRAVVVVGNLIGQLVLHGRPVGAFGQPPDPHGVAGYAASAGDSGARRHDPTGPVRARGQPGDADGVLVTADRAHAKCPRVRRGGRGGAGPVAYTPSGSRPPASAAAADDDDDRIAPIWCGWRVPGPPGWTRSDGPLPRVAAGAAEAEEGDHAPLRPRQDLGPGRDGGYAADRLAVG</sequence>
<feature type="compositionally biased region" description="Basic and acidic residues" evidence="1">
    <location>
        <begin position="220"/>
        <end position="248"/>
    </location>
</feature>
<feature type="compositionally biased region" description="Basic residues" evidence="1">
    <location>
        <begin position="347"/>
        <end position="356"/>
    </location>
</feature>
<comment type="caution">
    <text evidence="2">The sequence shown here is derived from an EMBL/GenBank/DDBJ whole genome shotgun (WGS) entry which is preliminary data.</text>
</comment>
<feature type="region of interest" description="Disordered" evidence="1">
    <location>
        <begin position="309"/>
        <end position="383"/>
    </location>
</feature>
<feature type="compositionally biased region" description="Basic and acidic residues" evidence="1">
    <location>
        <begin position="168"/>
        <end position="184"/>
    </location>
</feature>
<feature type="region of interest" description="Disordered" evidence="1">
    <location>
        <begin position="396"/>
        <end position="448"/>
    </location>
</feature>
<dbReference type="Proteomes" id="UP000266841">
    <property type="component" value="Unassembled WGS sequence"/>
</dbReference>
<feature type="non-terminal residue" evidence="2">
    <location>
        <position position="1"/>
    </location>
</feature>
<feature type="compositionally biased region" description="Basic and acidic residues" evidence="1">
    <location>
        <begin position="421"/>
        <end position="430"/>
    </location>
</feature>
<evidence type="ECO:0000313" key="2">
    <source>
        <dbReference type="EMBL" id="EJK48211.1"/>
    </source>
</evidence>
<proteinExistence type="predicted"/>
<accession>K0RH57</accession>
<dbReference type="EMBL" id="AGNL01046140">
    <property type="protein sequence ID" value="EJK48211.1"/>
    <property type="molecule type" value="Genomic_DNA"/>
</dbReference>
<organism evidence="2 3">
    <name type="scientific">Thalassiosira oceanica</name>
    <name type="common">Marine diatom</name>
    <dbReference type="NCBI Taxonomy" id="159749"/>
    <lineage>
        <taxon>Eukaryota</taxon>
        <taxon>Sar</taxon>
        <taxon>Stramenopiles</taxon>
        <taxon>Ochrophyta</taxon>
        <taxon>Bacillariophyta</taxon>
        <taxon>Coscinodiscophyceae</taxon>
        <taxon>Thalassiosirophycidae</taxon>
        <taxon>Thalassiosirales</taxon>
        <taxon>Thalassiosiraceae</taxon>
        <taxon>Thalassiosira</taxon>
    </lineage>
</organism>
<reference evidence="2 3" key="1">
    <citation type="journal article" date="2012" name="Genome Biol.">
        <title>Genome and low-iron response of an oceanic diatom adapted to chronic iron limitation.</title>
        <authorList>
            <person name="Lommer M."/>
            <person name="Specht M."/>
            <person name="Roy A.S."/>
            <person name="Kraemer L."/>
            <person name="Andreson R."/>
            <person name="Gutowska M.A."/>
            <person name="Wolf J."/>
            <person name="Bergner S.V."/>
            <person name="Schilhabel M.B."/>
            <person name="Klostermeier U.C."/>
            <person name="Beiko R.G."/>
            <person name="Rosenstiel P."/>
            <person name="Hippler M."/>
            <person name="Laroche J."/>
        </authorList>
    </citation>
    <scope>NUCLEOTIDE SEQUENCE [LARGE SCALE GENOMIC DNA]</scope>
    <source>
        <strain evidence="2 3">CCMP1005</strain>
    </source>
</reference>